<reference evidence="10" key="1">
    <citation type="submission" date="2020-07" db="EMBL/GenBank/DDBJ databases">
        <title>A long reads based de novo assembly of the rainbow trout Arlee double haploid line genome.</title>
        <authorList>
            <person name="Gao G."/>
            <person name="Palti Y."/>
        </authorList>
    </citation>
    <scope>NUCLEOTIDE SEQUENCE [LARGE SCALE GENOMIC DNA]</scope>
</reference>
<evidence type="ECO:0000256" key="7">
    <source>
        <dbReference type="ARBA" id="ARBA00023157"/>
    </source>
</evidence>
<dbReference type="GO" id="GO:0008217">
    <property type="term" value="P:regulation of blood pressure"/>
    <property type="evidence" value="ECO:0007669"/>
    <property type="project" value="InterPro"/>
</dbReference>
<comment type="subcellular location">
    <subcellularLocation>
        <location evidence="1 8">Secreted</location>
    </subcellularLocation>
</comment>
<keyword evidence="7" id="KW-1015">Disulfide bond</keyword>
<keyword evidence="6 9" id="KW-0732">Signal</keyword>
<dbReference type="GO" id="GO:0097746">
    <property type="term" value="P:blood vessel diameter maintenance"/>
    <property type="evidence" value="ECO:0007669"/>
    <property type="project" value="InterPro"/>
</dbReference>
<dbReference type="Ensembl" id="ENSOMYT00000110979.2">
    <property type="protein sequence ID" value="ENSOMYP00000102324.2"/>
    <property type="gene ID" value="ENSOMYG00000046142.2"/>
</dbReference>
<name>A0A8C7V3U0_ONCMY</name>
<dbReference type="InterPro" id="IPR001483">
    <property type="entry name" value="Urotensin_II"/>
</dbReference>
<reference evidence="10" key="3">
    <citation type="submission" date="2025-09" db="UniProtKB">
        <authorList>
            <consortium name="Ensembl"/>
        </authorList>
    </citation>
    <scope>IDENTIFICATION</scope>
</reference>
<protein>
    <submittedName>
        <fullName evidence="10">Urotensin 2, alpha</fullName>
    </submittedName>
</protein>
<organism evidence="10 11">
    <name type="scientific">Oncorhynchus mykiss</name>
    <name type="common">Rainbow trout</name>
    <name type="synonym">Salmo gairdneri</name>
    <dbReference type="NCBI Taxonomy" id="8022"/>
    <lineage>
        <taxon>Eukaryota</taxon>
        <taxon>Metazoa</taxon>
        <taxon>Chordata</taxon>
        <taxon>Craniata</taxon>
        <taxon>Vertebrata</taxon>
        <taxon>Euteleostomi</taxon>
        <taxon>Actinopterygii</taxon>
        <taxon>Neopterygii</taxon>
        <taxon>Teleostei</taxon>
        <taxon>Protacanthopterygii</taxon>
        <taxon>Salmoniformes</taxon>
        <taxon>Salmonidae</taxon>
        <taxon>Salmoninae</taxon>
        <taxon>Oncorhynchus</taxon>
    </lineage>
</organism>
<dbReference type="PANTHER" id="PTHR14447">
    <property type="entry name" value="UROTENSIN 2"/>
    <property type="match status" value="1"/>
</dbReference>
<dbReference type="PROSITE" id="PS00984">
    <property type="entry name" value="UROTENSIN_II"/>
    <property type="match status" value="1"/>
</dbReference>
<accession>A0A8C7V3U0</accession>
<feature type="chain" id="PRO_5035461720" evidence="9">
    <location>
        <begin position="23"/>
        <end position="132"/>
    </location>
</feature>
<evidence type="ECO:0000256" key="6">
    <source>
        <dbReference type="ARBA" id="ARBA00022729"/>
    </source>
</evidence>
<keyword evidence="5 8" id="KW-0372">Hormone</keyword>
<dbReference type="AlphaFoldDB" id="A0A8C7V3U0"/>
<evidence type="ECO:0000256" key="4">
    <source>
        <dbReference type="ARBA" id="ARBA00022685"/>
    </source>
</evidence>
<evidence type="ECO:0000313" key="11">
    <source>
        <dbReference type="Proteomes" id="UP000694395"/>
    </source>
</evidence>
<dbReference type="GeneTree" id="ENSGT00510000049583"/>
<evidence type="ECO:0000313" key="10">
    <source>
        <dbReference type="Ensembl" id="ENSOMYP00000102324.2"/>
    </source>
</evidence>
<keyword evidence="11" id="KW-1185">Reference proteome</keyword>
<sequence length="132" mass="14866">MEMMNLLLLWTFLLVATGPLLAHPITDSAEMPYPGPVSVEDGGAGSPDELSFSELTYLPQAGPGLRYSPLLSGDLSRDGEITQTTGLLERQMKRDKWLEKQSHLNPFSRFFGIRKQSRKRRGASECFWKYCV</sequence>
<reference evidence="10" key="2">
    <citation type="submission" date="2025-08" db="UniProtKB">
        <authorList>
            <consortium name="Ensembl"/>
        </authorList>
    </citation>
    <scope>IDENTIFICATION</scope>
</reference>
<evidence type="ECO:0000256" key="3">
    <source>
        <dbReference type="ARBA" id="ARBA00022525"/>
    </source>
</evidence>
<dbReference type="Proteomes" id="UP000694395">
    <property type="component" value="Chromosome 9"/>
</dbReference>
<dbReference type="PANTHER" id="PTHR14447:SF0">
    <property type="entry name" value="UROTENSIN-2"/>
    <property type="match status" value="1"/>
</dbReference>
<evidence type="ECO:0000256" key="2">
    <source>
        <dbReference type="ARBA" id="ARBA00006719"/>
    </source>
</evidence>
<keyword evidence="4" id="KW-0165">Cleavage on pair of basic residues</keyword>
<dbReference type="GO" id="GO:0005576">
    <property type="term" value="C:extracellular region"/>
    <property type="evidence" value="ECO:0007669"/>
    <property type="project" value="UniProtKB-SubCell"/>
</dbReference>
<keyword evidence="3" id="KW-0964">Secreted</keyword>
<dbReference type="GO" id="GO:0005179">
    <property type="term" value="F:hormone activity"/>
    <property type="evidence" value="ECO:0007669"/>
    <property type="project" value="UniProtKB-KW"/>
</dbReference>
<evidence type="ECO:0000256" key="8">
    <source>
        <dbReference type="RuleBase" id="RU000636"/>
    </source>
</evidence>
<proteinExistence type="inferred from homology"/>
<evidence type="ECO:0000256" key="9">
    <source>
        <dbReference type="SAM" id="SignalP"/>
    </source>
</evidence>
<evidence type="ECO:0000256" key="1">
    <source>
        <dbReference type="ARBA" id="ARBA00004613"/>
    </source>
</evidence>
<comment type="similarity">
    <text evidence="2 8">Belongs to the urotensin-2 family.</text>
</comment>
<evidence type="ECO:0000256" key="5">
    <source>
        <dbReference type="ARBA" id="ARBA00022702"/>
    </source>
</evidence>
<feature type="signal peptide" evidence="9">
    <location>
        <begin position="1"/>
        <end position="22"/>
    </location>
</feature>
<dbReference type="Pfam" id="PF02083">
    <property type="entry name" value="Urotensin_II"/>
    <property type="match status" value="1"/>
</dbReference>